<name>A0A9Y2MUV1_9PSEU</name>
<protein>
    <submittedName>
        <fullName evidence="2">DUF397 domain-containing protein</fullName>
    </submittedName>
</protein>
<evidence type="ECO:0000256" key="1">
    <source>
        <dbReference type="SAM" id="MobiDB-lite"/>
    </source>
</evidence>
<organism evidence="2 3">
    <name type="scientific">Amycolatopsis carbonis</name>
    <dbReference type="NCBI Taxonomy" id="715471"/>
    <lineage>
        <taxon>Bacteria</taxon>
        <taxon>Bacillati</taxon>
        <taxon>Actinomycetota</taxon>
        <taxon>Actinomycetes</taxon>
        <taxon>Pseudonocardiales</taxon>
        <taxon>Pseudonocardiaceae</taxon>
        <taxon>Amycolatopsis</taxon>
    </lineage>
</organism>
<dbReference type="EMBL" id="CP127294">
    <property type="protein sequence ID" value="WIX78173.1"/>
    <property type="molecule type" value="Genomic_DNA"/>
</dbReference>
<evidence type="ECO:0000313" key="3">
    <source>
        <dbReference type="Proteomes" id="UP001236014"/>
    </source>
</evidence>
<feature type="region of interest" description="Disordered" evidence="1">
    <location>
        <begin position="16"/>
        <end position="40"/>
    </location>
</feature>
<dbReference type="RefSeq" id="WP_285968899.1">
    <property type="nucleotide sequence ID" value="NZ_CP127294.1"/>
</dbReference>
<gene>
    <name evidence="2" type="ORF">QRX50_43490</name>
</gene>
<dbReference type="KEGG" id="acab:QRX50_43490"/>
<proteinExistence type="predicted"/>
<sequence length="40" mass="4197">MEVGFPVTGPLDEVAARASKDPEGGHFALSPAGWRGSRRS</sequence>
<reference evidence="2 3" key="1">
    <citation type="submission" date="2023-06" db="EMBL/GenBank/DDBJ databases">
        <authorList>
            <person name="Oyuntsetseg B."/>
            <person name="Kim S.B."/>
        </authorList>
    </citation>
    <scope>NUCLEOTIDE SEQUENCE [LARGE SCALE GENOMIC DNA]</scope>
    <source>
        <strain evidence="2 3">2-15</strain>
    </source>
</reference>
<evidence type="ECO:0000313" key="2">
    <source>
        <dbReference type="EMBL" id="WIX78173.1"/>
    </source>
</evidence>
<keyword evidence="3" id="KW-1185">Reference proteome</keyword>
<accession>A0A9Y2MUV1</accession>
<dbReference type="Proteomes" id="UP001236014">
    <property type="component" value="Chromosome"/>
</dbReference>
<dbReference type="AlphaFoldDB" id="A0A9Y2MUV1"/>